<dbReference type="AlphaFoldDB" id="A0AAD9MYG3"/>
<protein>
    <recommendedName>
        <fullName evidence="1">protein-tyrosine-phosphatase</fullName>
        <ecNumber evidence="1">3.1.3.48</ecNumber>
    </recommendedName>
</protein>
<dbReference type="PROSITE" id="PS50056">
    <property type="entry name" value="TYR_PHOSPHATASE_2"/>
    <property type="match status" value="2"/>
</dbReference>
<dbReference type="InterPro" id="IPR029021">
    <property type="entry name" value="Prot-tyrosine_phosphatase-like"/>
</dbReference>
<evidence type="ECO:0000259" key="6">
    <source>
        <dbReference type="PROSITE" id="PS50056"/>
    </source>
</evidence>
<comment type="caution">
    <text evidence="7">The sequence shown here is derived from an EMBL/GenBank/DDBJ whole genome shotgun (WGS) entry which is preliminary data.</text>
</comment>
<comment type="catalytic activity">
    <reaction evidence="4">
        <text>O-phospho-L-tyrosyl-[protein] + H2O = L-tyrosyl-[protein] + phosphate</text>
        <dbReference type="Rhea" id="RHEA:10684"/>
        <dbReference type="Rhea" id="RHEA-COMP:10136"/>
        <dbReference type="Rhea" id="RHEA-COMP:20101"/>
        <dbReference type="ChEBI" id="CHEBI:15377"/>
        <dbReference type="ChEBI" id="CHEBI:43474"/>
        <dbReference type="ChEBI" id="CHEBI:46858"/>
        <dbReference type="ChEBI" id="CHEBI:61978"/>
        <dbReference type="EC" id="3.1.3.48"/>
    </reaction>
</comment>
<dbReference type="Gene3D" id="3.90.190.10">
    <property type="entry name" value="Protein tyrosine phosphatase superfamily"/>
    <property type="match status" value="2"/>
</dbReference>
<dbReference type="InterPro" id="IPR016130">
    <property type="entry name" value="Tyr_Pase_AS"/>
</dbReference>
<dbReference type="FunFam" id="3.90.190.10:FF:000102">
    <property type="entry name" value="Receptor-type tyrosine-protein phosphatase"/>
    <property type="match status" value="1"/>
</dbReference>
<proteinExistence type="predicted"/>
<name>A0AAD9MYG3_9ANNE</name>
<dbReference type="PANTHER" id="PTHR19134">
    <property type="entry name" value="RECEPTOR-TYPE TYROSINE-PROTEIN PHOSPHATASE"/>
    <property type="match status" value="1"/>
</dbReference>
<dbReference type="InterPro" id="IPR003595">
    <property type="entry name" value="Tyr_Pase_cat"/>
</dbReference>
<evidence type="ECO:0000313" key="8">
    <source>
        <dbReference type="Proteomes" id="UP001208570"/>
    </source>
</evidence>
<dbReference type="InterPro" id="IPR000387">
    <property type="entry name" value="Tyr_Pase_dom"/>
</dbReference>
<dbReference type="Proteomes" id="UP001208570">
    <property type="component" value="Unassembled WGS sequence"/>
</dbReference>
<dbReference type="GO" id="GO:0004725">
    <property type="term" value="F:protein tyrosine phosphatase activity"/>
    <property type="evidence" value="ECO:0007669"/>
    <property type="project" value="UniProtKB-EC"/>
</dbReference>
<dbReference type="PROSITE" id="PS50055">
    <property type="entry name" value="TYR_PHOSPHATASE_PTP"/>
    <property type="match status" value="2"/>
</dbReference>
<dbReference type="SMART" id="SM00404">
    <property type="entry name" value="PTPc_motif"/>
    <property type="match status" value="2"/>
</dbReference>
<reference evidence="7" key="1">
    <citation type="journal article" date="2023" name="Mol. Biol. Evol.">
        <title>Third-Generation Sequencing Reveals the Adaptive Role of the Epigenome in Three Deep-Sea Polychaetes.</title>
        <authorList>
            <person name="Perez M."/>
            <person name="Aroh O."/>
            <person name="Sun Y."/>
            <person name="Lan Y."/>
            <person name="Juniper S.K."/>
            <person name="Young C.R."/>
            <person name="Angers B."/>
            <person name="Qian P.Y."/>
        </authorList>
    </citation>
    <scope>NUCLEOTIDE SEQUENCE</scope>
    <source>
        <strain evidence="7">P08H-3</strain>
    </source>
</reference>
<feature type="domain" description="Tyrosine-protein phosphatase" evidence="5">
    <location>
        <begin position="325"/>
        <end position="514"/>
    </location>
</feature>
<feature type="domain" description="Tyrosine-protein phosphatase" evidence="5">
    <location>
        <begin position="96"/>
        <end position="320"/>
    </location>
</feature>
<evidence type="ECO:0000256" key="1">
    <source>
        <dbReference type="ARBA" id="ARBA00013064"/>
    </source>
</evidence>
<dbReference type="PANTHER" id="PTHR19134:SF449">
    <property type="entry name" value="TYROSINE-PROTEIN PHOSPHATASE 1"/>
    <property type="match status" value="1"/>
</dbReference>
<keyword evidence="3" id="KW-0904">Protein phosphatase</keyword>
<dbReference type="EMBL" id="JAODUP010000404">
    <property type="protein sequence ID" value="KAK2150457.1"/>
    <property type="molecule type" value="Genomic_DNA"/>
</dbReference>
<dbReference type="PROSITE" id="PS00383">
    <property type="entry name" value="TYR_PHOSPHATASE_1"/>
    <property type="match status" value="1"/>
</dbReference>
<organism evidence="7 8">
    <name type="scientific">Paralvinella palmiformis</name>
    <dbReference type="NCBI Taxonomy" id="53620"/>
    <lineage>
        <taxon>Eukaryota</taxon>
        <taxon>Metazoa</taxon>
        <taxon>Spiralia</taxon>
        <taxon>Lophotrochozoa</taxon>
        <taxon>Annelida</taxon>
        <taxon>Polychaeta</taxon>
        <taxon>Sedentaria</taxon>
        <taxon>Canalipalpata</taxon>
        <taxon>Terebellida</taxon>
        <taxon>Terebelliformia</taxon>
        <taxon>Alvinellidae</taxon>
        <taxon>Paralvinella</taxon>
    </lineage>
</organism>
<dbReference type="Pfam" id="PF00102">
    <property type="entry name" value="Y_phosphatase"/>
    <property type="match status" value="2"/>
</dbReference>
<feature type="domain" description="Tyrosine specific protein phosphatases" evidence="6">
    <location>
        <begin position="430"/>
        <end position="505"/>
    </location>
</feature>
<dbReference type="CDD" id="cd00047">
    <property type="entry name" value="PTPc"/>
    <property type="match status" value="1"/>
</dbReference>
<dbReference type="SUPFAM" id="SSF52799">
    <property type="entry name" value="(Phosphotyrosine protein) phosphatases II"/>
    <property type="match status" value="2"/>
</dbReference>
<dbReference type="InterPro" id="IPR050348">
    <property type="entry name" value="Protein-Tyr_Phosphatase"/>
</dbReference>
<gene>
    <name evidence="7" type="ORF">LSH36_404g02011</name>
</gene>
<evidence type="ECO:0000256" key="4">
    <source>
        <dbReference type="ARBA" id="ARBA00051722"/>
    </source>
</evidence>
<feature type="domain" description="Tyrosine specific protein phosphatases" evidence="6">
    <location>
        <begin position="256"/>
        <end position="325"/>
    </location>
</feature>
<dbReference type="EC" id="3.1.3.48" evidence="1"/>
<sequence>MATSLRSTTIIFCCIAAKKHSPLLVWSMSNHVHVSVDKENVGYENAAFGVKPQGSKQCSSPVPVDQFLKHVITLMETKDGFKNEFIVIIVSTKDYNLEKNRFVNILAYDRTRVILDAEERTDYVNIKNVKNDYINANYVDGYKKKREFIASQGPLNTTIIDFWKLIWQNNVSKIVMVTNIIEKGRSKCAYYWPHEGSETYGAIKVRLEKEDIYPEYVVRILELTKGKEKKTLLQFHFTAWPDEGAPTTGTSLLALQDLVKSTQSTNNNSPVLIHCSAGIGRTGTYIAVDYLKKQAAEEGIIDILSCVDRMREDRINMVQSLSLLKKNAYIVTQMPLPHTQMDFWRLVTDYECRCLLMLNEQVHESKDDASYWPLTSEDPPVICGPFMVKTTAVSDTDSMVLTHLNINEQNIYHIWLKGWPDAEPLPHNTRILIDLYRQLKDAKVLSDEKPLLIHCLFGVDKSGLVSAAMSLLEAVEDNLYVDVFNVVKRIRRSRPKFIATLAQYRFLHLLARDFIEMKCSVKLLV</sequence>
<evidence type="ECO:0000259" key="5">
    <source>
        <dbReference type="PROSITE" id="PS50055"/>
    </source>
</evidence>
<dbReference type="PRINTS" id="PR00700">
    <property type="entry name" value="PRTYPHPHTASE"/>
</dbReference>
<dbReference type="SMART" id="SM00194">
    <property type="entry name" value="PTPc"/>
    <property type="match status" value="2"/>
</dbReference>
<accession>A0AAD9MYG3</accession>
<evidence type="ECO:0000256" key="3">
    <source>
        <dbReference type="ARBA" id="ARBA00022912"/>
    </source>
</evidence>
<evidence type="ECO:0000313" key="7">
    <source>
        <dbReference type="EMBL" id="KAK2150457.1"/>
    </source>
</evidence>
<keyword evidence="2" id="KW-0378">Hydrolase</keyword>
<keyword evidence="8" id="KW-1185">Reference proteome</keyword>
<dbReference type="InterPro" id="IPR000242">
    <property type="entry name" value="PTP_cat"/>
</dbReference>
<evidence type="ECO:0000256" key="2">
    <source>
        <dbReference type="ARBA" id="ARBA00022801"/>
    </source>
</evidence>